<dbReference type="EMBL" id="AP024597">
    <property type="protein sequence ID" value="BCU69616.1"/>
    <property type="molecule type" value="Genomic_DNA"/>
</dbReference>
<keyword evidence="2" id="KW-1185">Reference proteome</keyword>
<accession>A0A8D5ZIH1</accession>
<evidence type="ECO:0000313" key="1">
    <source>
        <dbReference type="EMBL" id="BCU69616.1"/>
    </source>
</evidence>
<dbReference type="KEGG" id="csty:KN1_09130"/>
<organism evidence="1 2">
    <name type="scientific">Stygiolobus caldivivus</name>
    <dbReference type="NCBI Taxonomy" id="2824673"/>
    <lineage>
        <taxon>Archaea</taxon>
        <taxon>Thermoproteota</taxon>
        <taxon>Thermoprotei</taxon>
        <taxon>Sulfolobales</taxon>
        <taxon>Sulfolobaceae</taxon>
        <taxon>Stygiolobus</taxon>
    </lineage>
</organism>
<gene>
    <name evidence="1" type="ORF">KN1_09130</name>
</gene>
<protein>
    <recommendedName>
        <fullName evidence="3">Transposase IS4-like domain-containing protein</fullName>
    </recommendedName>
</protein>
<proteinExistence type="predicted"/>
<sequence>MAAEILEVLKKHFTVVRVVFDSWYWSEKLVKGGVVSELKSNRRVFRVKPLEGGETSWVEGHPHVRDLPPGPYLADLTLGDRVITVKLLIVVYKGDRLNLYTTDLDLSDEEVMRTWKIRWEIEELHKDIKALGVQDSSFLKRSRLQGYLSLFVMVVNTVRGLVCSLNLRSVEEFLWFIENRLGGAPALMKIFKLR</sequence>
<dbReference type="SUPFAM" id="SSF53098">
    <property type="entry name" value="Ribonuclease H-like"/>
    <property type="match status" value="1"/>
</dbReference>
<evidence type="ECO:0008006" key="3">
    <source>
        <dbReference type="Google" id="ProtNLM"/>
    </source>
</evidence>
<dbReference type="Pfam" id="PF04693">
    <property type="entry name" value="DDE_Tnp_2"/>
    <property type="match status" value="1"/>
</dbReference>
<evidence type="ECO:0000313" key="2">
    <source>
        <dbReference type="Proteomes" id="UP000825123"/>
    </source>
</evidence>
<name>A0A8D5ZIH1_9CREN</name>
<dbReference type="Proteomes" id="UP000825123">
    <property type="component" value="Chromosome"/>
</dbReference>
<dbReference type="InterPro" id="IPR006783">
    <property type="entry name" value="Transposase_ISC1217"/>
</dbReference>
<dbReference type="InterPro" id="IPR012337">
    <property type="entry name" value="RNaseH-like_sf"/>
</dbReference>
<dbReference type="AlphaFoldDB" id="A0A8D5ZIH1"/>
<reference evidence="1 2" key="1">
    <citation type="submission" date="2021-04" db="EMBL/GenBank/DDBJ databases">
        <title>Complete genome sequence of Stygiolobus sp. KN-1.</title>
        <authorList>
            <person name="Nakamura K."/>
            <person name="Sakai H."/>
            <person name="Kurosawa N."/>
        </authorList>
    </citation>
    <scope>NUCLEOTIDE SEQUENCE [LARGE SCALE GENOMIC DNA]</scope>
    <source>
        <strain evidence="1 2">KN-1</strain>
    </source>
</reference>